<protein>
    <recommendedName>
        <fullName evidence="4">Lipoprotein</fullName>
    </recommendedName>
</protein>
<comment type="caution">
    <text evidence="2">The sequence shown here is derived from an EMBL/GenBank/DDBJ whole genome shotgun (WGS) entry which is preliminary data.</text>
</comment>
<feature type="signal peptide" evidence="1">
    <location>
        <begin position="1"/>
        <end position="25"/>
    </location>
</feature>
<dbReference type="EMBL" id="ADAD01000160">
    <property type="protein sequence ID" value="EEY34465.1"/>
    <property type="molecule type" value="Genomic_DNA"/>
</dbReference>
<dbReference type="AlphaFoldDB" id="D0GN58"/>
<feature type="chain" id="PRO_5003008592" description="Lipoprotein" evidence="1">
    <location>
        <begin position="26"/>
        <end position="42"/>
    </location>
</feature>
<sequence length="42" mass="4615">MSRMVKVLVIMALMMSLFSCNSALRCELGSRTACIDYGNGLK</sequence>
<evidence type="ECO:0000313" key="3">
    <source>
        <dbReference type="Proteomes" id="UP000004226"/>
    </source>
</evidence>
<dbReference type="Proteomes" id="UP000004226">
    <property type="component" value="Unassembled WGS sequence"/>
</dbReference>
<proteinExistence type="predicted"/>
<evidence type="ECO:0000256" key="1">
    <source>
        <dbReference type="SAM" id="SignalP"/>
    </source>
</evidence>
<accession>D0GN58</accession>
<keyword evidence="1" id="KW-0732">Signal</keyword>
<evidence type="ECO:0008006" key="4">
    <source>
        <dbReference type="Google" id="ProtNLM"/>
    </source>
</evidence>
<name>D0GN58_9FUSO</name>
<gene>
    <name evidence="2" type="ORF">HMPREF0554_1850</name>
</gene>
<evidence type="ECO:0000313" key="2">
    <source>
        <dbReference type="EMBL" id="EEY34465.1"/>
    </source>
</evidence>
<dbReference type="RefSeq" id="WP_006807957.1">
    <property type="nucleotide sequence ID" value="NZ_ADAD01000160.1"/>
</dbReference>
<organism evidence="2 3">
    <name type="scientific">Pseudoleptotrichia goodfellowii F0264</name>
    <dbReference type="NCBI Taxonomy" id="596323"/>
    <lineage>
        <taxon>Bacteria</taxon>
        <taxon>Fusobacteriati</taxon>
        <taxon>Fusobacteriota</taxon>
        <taxon>Fusobacteriia</taxon>
        <taxon>Fusobacteriales</taxon>
        <taxon>Leptotrichiaceae</taxon>
        <taxon>Pseudoleptotrichia</taxon>
    </lineage>
</organism>
<keyword evidence="3" id="KW-1185">Reference proteome</keyword>
<dbReference type="PROSITE" id="PS51257">
    <property type="entry name" value="PROKAR_LIPOPROTEIN"/>
    <property type="match status" value="1"/>
</dbReference>
<reference evidence="2 3" key="1">
    <citation type="submission" date="2009-10" db="EMBL/GenBank/DDBJ databases">
        <authorList>
            <person name="Harkins D.M."/>
            <person name="Madupu R."/>
            <person name="Durkin A.S."/>
            <person name="Torralba M."/>
            <person name="Methe B."/>
            <person name="Sutton G.G."/>
            <person name="Strausberg R.L."/>
            <person name="Nelson K.E."/>
        </authorList>
    </citation>
    <scope>NUCLEOTIDE SEQUENCE [LARGE SCALE GENOMIC DNA]</scope>
    <source>
        <strain evidence="2 3">F0264</strain>
    </source>
</reference>